<reference evidence="2 3" key="1">
    <citation type="submission" date="2023-01" db="EMBL/GenBank/DDBJ databases">
        <title>Analysis of 21 Apiospora genomes using comparative genomics revels a genus with tremendous synthesis potential of carbohydrate active enzymes and secondary metabolites.</title>
        <authorList>
            <person name="Sorensen T."/>
        </authorList>
    </citation>
    <scope>NUCLEOTIDE SEQUENCE [LARGE SCALE GENOMIC DNA]</scope>
    <source>
        <strain evidence="2 3">CBS 114990</strain>
    </source>
</reference>
<gene>
    <name evidence="2" type="ORF">PG997_005661</name>
</gene>
<dbReference type="GeneID" id="92043036"/>
<proteinExistence type="predicted"/>
<keyword evidence="3" id="KW-1185">Reference proteome</keyword>
<evidence type="ECO:0000313" key="2">
    <source>
        <dbReference type="EMBL" id="KAK8084390.1"/>
    </source>
</evidence>
<feature type="region of interest" description="Disordered" evidence="1">
    <location>
        <begin position="1"/>
        <end position="41"/>
    </location>
</feature>
<feature type="compositionally biased region" description="Low complexity" evidence="1">
    <location>
        <begin position="9"/>
        <end position="19"/>
    </location>
</feature>
<dbReference type="EMBL" id="JAQQWN010000005">
    <property type="protein sequence ID" value="KAK8084390.1"/>
    <property type="molecule type" value="Genomic_DNA"/>
</dbReference>
<protein>
    <submittedName>
        <fullName evidence="2">Uncharacterized protein</fullName>
    </submittedName>
</protein>
<sequence>MPKGRKPLSPRSLSLESPSPESPSPERRNSQTASQTVPPPERDVCRVCKIGRHSPLRCMLTDGETGMTKVCPIHPNQADHGLDDCYELLVYLTSRDLRETLFHRMGPDRRGMPPIYTKLIDVNELAHYHAANFDLVPWSVDHSVAQWRDKGQMLIEHLQYSYRPDLPRDCAENDRQKISSFQTVDGQHPTHGDLDSLVAHLKTQGSLLGSVEAFVKAQKNLLRC</sequence>
<evidence type="ECO:0000313" key="3">
    <source>
        <dbReference type="Proteomes" id="UP001433268"/>
    </source>
</evidence>
<evidence type="ECO:0000256" key="1">
    <source>
        <dbReference type="SAM" id="MobiDB-lite"/>
    </source>
</evidence>
<dbReference type="Proteomes" id="UP001433268">
    <property type="component" value="Unassembled WGS sequence"/>
</dbReference>
<organism evidence="2 3">
    <name type="scientific">Apiospora hydei</name>
    <dbReference type="NCBI Taxonomy" id="1337664"/>
    <lineage>
        <taxon>Eukaryota</taxon>
        <taxon>Fungi</taxon>
        <taxon>Dikarya</taxon>
        <taxon>Ascomycota</taxon>
        <taxon>Pezizomycotina</taxon>
        <taxon>Sordariomycetes</taxon>
        <taxon>Xylariomycetidae</taxon>
        <taxon>Amphisphaeriales</taxon>
        <taxon>Apiosporaceae</taxon>
        <taxon>Apiospora</taxon>
    </lineage>
</organism>
<comment type="caution">
    <text evidence="2">The sequence shown here is derived from an EMBL/GenBank/DDBJ whole genome shotgun (WGS) entry which is preliminary data.</text>
</comment>
<accession>A0ABR1WLJ9</accession>
<dbReference type="RefSeq" id="XP_066668899.1">
    <property type="nucleotide sequence ID" value="XM_066809976.1"/>
</dbReference>
<name>A0ABR1WLJ9_9PEZI</name>